<feature type="chain" id="PRO_5003898909" description="Secreted protein" evidence="1">
    <location>
        <begin position="21"/>
        <end position="58"/>
    </location>
</feature>
<evidence type="ECO:0000313" key="3">
    <source>
        <dbReference type="Proteomes" id="UP000006251"/>
    </source>
</evidence>
<evidence type="ECO:0008006" key="4">
    <source>
        <dbReference type="Google" id="ProtNLM"/>
    </source>
</evidence>
<dbReference type="AlphaFoldDB" id="K7A5X6"/>
<name>K7A5X6_9ALTE</name>
<evidence type="ECO:0000313" key="2">
    <source>
        <dbReference type="EMBL" id="GAC30855.1"/>
    </source>
</evidence>
<gene>
    <name evidence="2" type="ORF">GPAL_4016</name>
</gene>
<comment type="caution">
    <text evidence="2">The sequence shown here is derived from an EMBL/GenBank/DDBJ whole genome shotgun (WGS) entry which is preliminary data.</text>
</comment>
<protein>
    <recommendedName>
        <fullName evidence="4">Secreted protein</fullName>
    </recommendedName>
</protein>
<evidence type="ECO:0000256" key="1">
    <source>
        <dbReference type="SAM" id="SignalP"/>
    </source>
</evidence>
<keyword evidence="1" id="KW-0732">Signal</keyword>
<reference evidence="3" key="1">
    <citation type="journal article" date="2014" name="Environ. Microbiol.">
        <title>Comparative genomics of the marine bacterial genus Glaciecola reveals the high degree of genomic diversity and genomic characteristic for cold adaptation.</title>
        <authorList>
            <person name="Qin Q.L."/>
            <person name="Xie B.B."/>
            <person name="Yu Y."/>
            <person name="Shu Y.L."/>
            <person name="Rong J.C."/>
            <person name="Zhang Y.J."/>
            <person name="Zhao D.L."/>
            <person name="Chen X.L."/>
            <person name="Zhang X.Y."/>
            <person name="Chen B."/>
            <person name="Zhou B.C."/>
            <person name="Zhang Y.Z."/>
        </authorList>
    </citation>
    <scope>NUCLEOTIDE SEQUENCE [LARGE SCALE GENOMIC DNA]</scope>
    <source>
        <strain evidence="3">ACAM 615</strain>
    </source>
</reference>
<accession>K7A5X6</accession>
<feature type="signal peptide" evidence="1">
    <location>
        <begin position="1"/>
        <end position="20"/>
    </location>
</feature>
<organism evidence="2 3">
    <name type="scientific">Brumicola pallidula DSM 14239 = ACAM 615</name>
    <dbReference type="NCBI Taxonomy" id="1121922"/>
    <lineage>
        <taxon>Bacteria</taxon>
        <taxon>Pseudomonadati</taxon>
        <taxon>Pseudomonadota</taxon>
        <taxon>Gammaproteobacteria</taxon>
        <taxon>Alteromonadales</taxon>
        <taxon>Alteromonadaceae</taxon>
        <taxon>Brumicola</taxon>
    </lineage>
</organism>
<sequence>MMFTNDVYSMLLFQCCFFNAAFSMLLFQCNTESTAFYALQKQKSTVFQHVPLYSMYFL</sequence>
<dbReference type="Proteomes" id="UP000006251">
    <property type="component" value="Unassembled WGS sequence"/>
</dbReference>
<keyword evidence="3" id="KW-1185">Reference proteome</keyword>
<proteinExistence type="predicted"/>
<dbReference type="EMBL" id="BAEQ01000067">
    <property type="protein sequence ID" value="GAC30855.1"/>
    <property type="molecule type" value="Genomic_DNA"/>
</dbReference>